<sequence length="534" mass="57303">MTPPMLRIEGLHVGYGRHPVVVDAGIEVQPGEVVAIVGESGSGKTTLANAVAGLLPAAGAITSGRITLDGHDLVAASERQWRSIRGRVLGVVPQDPGVSLNPVERVGSQVAEVLQIHGLASGRAARRRAVELLAEAGLSMPAARARQFPHELSGGMCQRVLIAIALAARPRLLIADEPTSALDVTVQRRVLDHLGDLTREFGTAVLLITHDLAVAADRAARLVVMSQGRIVETGSTDQVLRAPQHPYTRRLISSAPSLTMVQPRRRTDDSPAPRTPVVAASQLVKAYPSIEDGRRRMTPVVADVTFDISPGETFAIVGESGSGKTTTARMVMGLTRPTGGTVTVNGVEIGTLPPKQARAARRGIQMIYQNPYASLDPRFTVSDIIQEPLRAFGIGDRTQRRRRVAELVERVALPAHVLDRRPDQLSGGQRQRVAIARALALDPTIVVCDEPTSALDVTVQAQILELLLDLQRDLGTAYLFISHDLAVVRQVADRVAVMHNGRIVDQGATDTVFDNPASTYTRELLDAIPGKAHR</sequence>
<comment type="similarity">
    <text evidence="1">Belongs to the ABC transporter superfamily.</text>
</comment>
<dbReference type="Pfam" id="PF08352">
    <property type="entry name" value="oligo_HPY"/>
    <property type="match status" value="2"/>
</dbReference>
<dbReference type="GO" id="GO:0015833">
    <property type="term" value="P:peptide transport"/>
    <property type="evidence" value="ECO:0007669"/>
    <property type="project" value="InterPro"/>
</dbReference>
<accession>A0A5M3XG34</accession>
<dbReference type="InterPro" id="IPR013563">
    <property type="entry name" value="Oligopep_ABC_C"/>
</dbReference>
<proteinExistence type="inferred from homology"/>
<dbReference type="InterPro" id="IPR003439">
    <property type="entry name" value="ABC_transporter-like_ATP-bd"/>
</dbReference>
<protein>
    <submittedName>
        <fullName evidence="6">Peptide ABC transporter ATP-binding protein</fullName>
    </submittedName>
</protein>
<dbReference type="InterPro" id="IPR050319">
    <property type="entry name" value="ABC_transp_ATP-bind"/>
</dbReference>
<dbReference type="EMBL" id="BLAF01000014">
    <property type="protein sequence ID" value="GES19970.1"/>
    <property type="molecule type" value="Genomic_DNA"/>
</dbReference>
<dbReference type="Proteomes" id="UP000377595">
    <property type="component" value="Unassembled WGS sequence"/>
</dbReference>
<evidence type="ECO:0000259" key="5">
    <source>
        <dbReference type="PROSITE" id="PS50893"/>
    </source>
</evidence>
<dbReference type="InterPro" id="IPR003593">
    <property type="entry name" value="AAA+_ATPase"/>
</dbReference>
<dbReference type="Pfam" id="PF00005">
    <property type="entry name" value="ABC_tran"/>
    <property type="match status" value="2"/>
</dbReference>
<organism evidence="6 7">
    <name type="scientific">Acrocarpospora pleiomorpha</name>
    <dbReference type="NCBI Taxonomy" id="90975"/>
    <lineage>
        <taxon>Bacteria</taxon>
        <taxon>Bacillati</taxon>
        <taxon>Actinomycetota</taxon>
        <taxon>Actinomycetes</taxon>
        <taxon>Streptosporangiales</taxon>
        <taxon>Streptosporangiaceae</taxon>
        <taxon>Acrocarpospora</taxon>
    </lineage>
</organism>
<dbReference type="SUPFAM" id="SSF52540">
    <property type="entry name" value="P-loop containing nucleoside triphosphate hydrolases"/>
    <property type="match status" value="2"/>
</dbReference>
<dbReference type="OrthoDB" id="2986442at2"/>
<evidence type="ECO:0000256" key="1">
    <source>
        <dbReference type="ARBA" id="ARBA00005417"/>
    </source>
</evidence>
<dbReference type="PROSITE" id="PS50893">
    <property type="entry name" value="ABC_TRANSPORTER_2"/>
    <property type="match status" value="2"/>
</dbReference>
<evidence type="ECO:0000313" key="6">
    <source>
        <dbReference type="EMBL" id="GES19970.1"/>
    </source>
</evidence>
<gene>
    <name evidence="6" type="primary">dppD_1</name>
    <name evidence="6" type="ORF">Aple_028660</name>
</gene>
<dbReference type="InterPro" id="IPR027417">
    <property type="entry name" value="P-loop_NTPase"/>
</dbReference>
<dbReference type="PROSITE" id="PS00211">
    <property type="entry name" value="ABC_TRANSPORTER_1"/>
    <property type="match status" value="2"/>
</dbReference>
<evidence type="ECO:0000256" key="2">
    <source>
        <dbReference type="ARBA" id="ARBA00022448"/>
    </source>
</evidence>
<feature type="domain" description="ABC transporter" evidence="5">
    <location>
        <begin position="6"/>
        <end position="252"/>
    </location>
</feature>
<dbReference type="Gene3D" id="3.40.50.300">
    <property type="entry name" value="P-loop containing nucleotide triphosphate hydrolases"/>
    <property type="match status" value="2"/>
</dbReference>
<comment type="caution">
    <text evidence="6">The sequence shown here is derived from an EMBL/GenBank/DDBJ whole genome shotgun (WGS) entry which is preliminary data.</text>
</comment>
<evidence type="ECO:0000256" key="3">
    <source>
        <dbReference type="ARBA" id="ARBA00022741"/>
    </source>
</evidence>
<keyword evidence="4 6" id="KW-0067">ATP-binding</keyword>
<dbReference type="GO" id="GO:0055085">
    <property type="term" value="P:transmembrane transport"/>
    <property type="evidence" value="ECO:0007669"/>
    <property type="project" value="UniProtKB-ARBA"/>
</dbReference>
<dbReference type="GO" id="GO:0005524">
    <property type="term" value="F:ATP binding"/>
    <property type="evidence" value="ECO:0007669"/>
    <property type="project" value="UniProtKB-KW"/>
</dbReference>
<dbReference type="PANTHER" id="PTHR43776">
    <property type="entry name" value="TRANSPORT ATP-BINDING PROTEIN"/>
    <property type="match status" value="1"/>
</dbReference>
<evidence type="ECO:0000313" key="7">
    <source>
        <dbReference type="Proteomes" id="UP000377595"/>
    </source>
</evidence>
<dbReference type="NCBIfam" id="NF008453">
    <property type="entry name" value="PRK11308.1"/>
    <property type="match status" value="2"/>
</dbReference>
<evidence type="ECO:0000256" key="4">
    <source>
        <dbReference type="ARBA" id="ARBA00022840"/>
    </source>
</evidence>
<keyword evidence="7" id="KW-1185">Reference proteome</keyword>
<dbReference type="InterPro" id="IPR017871">
    <property type="entry name" value="ABC_transporter-like_CS"/>
</dbReference>
<reference evidence="6 7" key="1">
    <citation type="submission" date="2019-10" db="EMBL/GenBank/DDBJ databases">
        <title>Whole genome shotgun sequence of Acrocarpospora pleiomorpha NBRC 16267.</title>
        <authorList>
            <person name="Ichikawa N."/>
            <person name="Kimura A."/>
            <person name="Kitahashi Y."/>
            <person name="Komaki H."/>
            <person name="Oguchi A."/>
        </authorList>
    </citation>
    <scope>NUCLEOTIDE SEQUENCE [LARGE SCALE GENOMIC DNA]</scope>
    <source>
        <strain evidence="6 7">NBRC 16267</strain>
    </source>
</reference>
<feature type="domain" description="ABC transporter" evidence="5">
    <location>
        <begin position="278"/>
        <end position="525"/>
    </location>
</feature>
<dbReference type="SMART" id="SM00382">
    <property type="entry name" value="AAA"/>
    <property type="match status" value="2"/>
</dbReference>
<dbReference type="GO" id="GO:0016887">
    <property type="term" value="F:ATP hydrolysis activity"/>
    <property type="evidence" value="ECO:0007669"/>
    <property type="project" value="InterPro"/>
</dbReference>
<name>A0A5M3XG34_9ACTN</name>
<dbReference type="CDD" id="cd03257">
    <property type="entry name" value="ABC_NikE_OppD_transporters"/>
    <property type="match status" value="2"/>
</dbReference>
<dbReference type="NCBIfam" id="NF007739">
    <property type="entry name" value="PRK10419.1"/>
    <property type="match status" value="2"/>
</dbReference>
<keyword evidence="2" id="KW-0813">Transport</keyword>
<dbReference type="AlphaFoldDB" id="A0A5M3XG34"/>
<dbReference type="PANTHER" id="PTHR43776:SF7">
    <property type="entry name" value="D,D-DIPEPTIDE TRANSPORT ATP-BINDING PROTEIN DDPF-RELATED"/>
    <property type="match status" value="1"/>
</dbReference>
<keyword evidence="3" id="KW-0547">Nucleotide-binding</keyword>